<dbReference type="RefSeq" id="WP_179269348.1">
    <property type="nucleotide sequence ID" value="NZ_CP058579.1"/>
</dbReference>
<keyword evidence="1" id="KW-1133">Transmembrane helix</keyword>
<feature type="transmembrane region" description="Helical" evidence="1">
    <location>
        <begin position="125"/>
        <end position="143"/>
    </location>
</feature>
<proteinExistence type="predicted"/>
<keyword evidence="1" id="KW-0812">Transmembrane</keyword>
<name>A0A7D5QH97_9EURY</name>
<feature type="transmembrane region" description="Helical" evidence="1">
    <location>
        <begin position="56"/>
        <end position="74"/>
    </location>
</feature>
<feature type="transmembrane region" description="Helical" evidence="1">
    <location>
        <begin position="94"/>
        <end position="113"/>
    </location>
</feature>
<dbReference type="OrthoDB" id="265650at2157"/>
<accession>A0A7D5QH97</accession>
<dbReference type="Proteomes" id="UP000509626">
    <property type="component" value="Chromosome"/>
</dbReference>
<reference evidence="2 3" key="1">
    <citation type="submission" date="2020-06" db="EMBL/GenBank/DDBJ databases">
        <title>NJ-3-1, isolated from saline soil.</title>
        <authorList>
            <person name="Cui H.L."/>
            <person name="Shi X."/>
        </authorList>
    </citation>
    <scope>NUCLEOTIDE SEQUENCE [LARGE SCALE GENOMIC DNA]</scope>
    <source>
        <strain evidence="2 3">NJ-3-1</strain>
    </source>
</reference>
<evidence type="ECO:0000256" key="1">
    <source>
        <dbReference type="SAM" id="Phobius"/>
    </source>
</evidence>
<dbReference type="AlphaFoldDB" id="A0A7D5QH97"/>
<dbReference type="EMBL" id="CP058579">
    <property type="protein sequence ID" value="QLG62763.1"/>
    <property type="molecule type" value="Genomic_DNA"/>
</dbReference>
<feature type="transmembrane region" description="Helical" evidence="1">
    <location>
        <begin position="194"/>
        <end position="221"/>
    </location>
</feature>
<dbReference type="KEGG" id="halu:HUG12_13920"/>
<protein>
    <submittedName>
        <fullName evidence="2">Uncharacterized protein</fullName>
    </submittedName>
</protein>
<keyword evidence="1" id="KW-0472">Membrane</keyword>
<dbReference type="GeneID" id="56038577"/>
<evidence type="ECO:0000313" key="3">
    <source>
        <dbReference type="Proteomes" id="UP000509626"/>
    </source>
</evidence>
<feature type="transmembrane region" description="Helical" evidence="1">
    <location>
        <begin position="163"/>
        <end position="182"/>
    </location>
</feature>
<keyword evidence="3" id="KW-1185">Reference proteome</keyword>
<gene>
    <name evidence="2" type="ORF">HUG12_13920</name>
</gene>
<evidence type="ECO:0000313" key="2">
    <source>
        <dbReference type="EMBL" id="QLG62763.1"/>
    </source>
</evidence>
<organism evidence="2 3">
    <name type="scientific">Halorarum salinum</name>
    <dbReference type="NCBI Taxonomy" id="2743089"/>
    <lineage>
        <taxon>Archaea</taxon>
        <taxon>Methanobacteriati</taxon>
        <taxon>Methanobacteriota</taxon>
        <taxon>Stenosarchaea group</taxon>
        <taxon>Halobacteria</taxon>
        <taxon>Halobacteriales</taxon>
        <taxon>Haloferacaceae</taxon>
        <taxon>Halorarum</taxon>
    </lineage>
</organism>
<feature type="transmembrane region" description="Helical" evidence="1">
    <location>
        <begin position="27"/>
        <end position="44"/>
    </location>
</feature>
<sequence>MTGEDEGDGRADRGPPVTVTAFMNENYRLFTMISVFAALSVYLSDLADADTGAVRLGIGAALVLFLVSSVAGVVRAYRATERVLHHPDAQSKLWVFPHALLMYALFFLTVSIFRIIETRYPGEVADVLASGIMYTLIFVYWAFVSREEQYEGFTRGPELRRLLPQSPYLSLLPTAVWAYLGWDGGSLVLGPDRSAAVVVGFVFGVVLVHLLATAGIVLAMVGVDRLVLDGDGGSSGSEVDEP</sequence>